<evidence type="ECO:0000313" key="3">
    <source>
        <dbReference type="Proteomes" id="UP000441336"/>
    </source>
</evidence>
<feature type="region of interest" description="Disordered" evidence="1">
    <location>
        <begin position="54"/>
        <end position="103"/>
    </location>
</feature>
<name>A0A7K1TL63_9BACT</name>
<accession>A0A7K1TL63</accession>
<organism evidence="2 3">
    <name type="scientific">Hymenobacter ginkgonis</name>
    <dbReference type="NCBI Taxonomy" id="2682976"/>
    <lineage>
        <taxon>Bacteria</taxon>
        <taxon>Pseudomonadati</taxon>
        <taxon>Bacteroidota</taxon>
        <taxon>Cytophagia</taxon>
        <taxon>Cytophagales</taxon>
        <taxon>Hymenobacteraceae</taxon>
        <taxon>Hymenobacter</taxon>
    </lineage>
</organism>
<dbReference type="Proteomes" id="UP000441336">
    <property type="component" value="Unassembled WGS sequence"/>
</dbReference>
<dbReference type="RefSeq" id="WP_157569372.1">
    <property type="nucleotide sequence ID" value="NZ_WQKZ01000007.1"/>
</dbReference>
<gene>
    <name evidence="2" type="ORF">GO988_21175</name>
</gene>
<reference evidence="2 3" key="1">
    <citation type="submission" date="2019-12" db="EMBL/GenBank/DDBJ databases">
        <title>Hymenobacter sp. HMF4947 Genome sequencing and assembly.</title>
        <authorList>
            <person name="Kang H."/>
            <person name="Cha I."/>
            <person name="Kim H."/>
            <person name="Joh K."/>
        </authorList>
    </citation>
    <scope>NUCLEOTIDE SEQUENCE [LARGE SCALE GENOMIC DNA]</scope>
    <source>
        <strain evidence="2 3">HMF4947</strain>
    </source>
</reference>
<evidence type="ECO:0000313" key="2">
    <source>
        <dbReference type="EMBL" id="MVN78851.1"/>
    </source>
</evidence>
<proteinExistence type="predicted"/>
<sequence length="103" mass="11414">MRTAYFSDYLLPGQAGRWLVPRSAAEPQATQGQTPHWPDELTRHQAIYEELLASPDWAGQPTPPPAPRQRTPSVRDLTRDLAGWSLPQPGRRPAAKSSSSSKL</sequence>
<dbReference type="AlphaFoldDB" id="A0A7K1TL63"/>
<dbReference type="EMBL" id="WQKZ01000007">
    <property type="protein sequence ID" value="MVN78851.1"/>
    <property type="molecule type" value="Genomic_DNA"/>
</dbReference>
<keyword evidence="3" id="KW-1185">Reference proteome</keyword>
<protein>
    <submittedName>
        <fullName evidence="2">Uncharacterized protein</fullName>
    </submittedName>
</protein>
<evidence type="ECO:0000256" key="1">
    <source>
        <dbReference type="SAM" id="MobiDB-lite"/>
    </source>
</evidence>
<comment type="caution">
    <text evidence="2">The sequence shown here is derived from an EMBL/GenBank/DDBJ whole genome shotgun (WGS) entry which is preliminary data.</text>
</comment>